<keyword evidence="2" id="KW-1185">Reference proteome</keyword>
<dbReference type="EMBL" id="SRRZ01000061">
    <property type="protein sequence ID" value="NQE35666.1"/>
    <property type="molecule type" value="Genomic_DNA"/>
</dbReference>
<comment type="caution">
    <text evidence="1">The sequence shown here is derived from an EMBL/GenBank/DDBJ whole genome shotgun (WGS) entry which is preliminary data.</text>
</comment>
<name>A0ABX2CZ42_9CYAN</name>
<gene>
    <name evidence="1" type="ORF">E5S67_03401</name>
</gene>
<protein>
    <submittedName>
        <fullName evidence="1">Uncharacterized protein</fullName>
    </submittedName>
</protein>
<evidence type="ECO:0000313" key="2">
    <source>
        <dbReference type="Proteomes" id="UP000702425"/>
    </source>
</evidence>
<evidence type="ECO:0000313" key="1">
    <source>
        <dbReference type="EMBL" id="NQE35666.1"/>
    </source>
</evidence>
<proteinExistence type="predicted"/>
<organism evidence="1 2">
    <name type="scientific">Microcoleus asticus IPMA8</name>
    <dbReference type="NCBI Taxonomy" id="2563858"/>
    <lineage>
        <taxon>Bacteria</taxon>
        <taxon>Bacillati</taxon>
        <taxon>Cyanobacteriota</taxon>
        <taxon>Cyanophyceae</taxon>
        <taxon>Oscillatoriophycideae</taxon>
        <taxon>Oscillatoriales</taxon>
        <taxon>Microcoleaceae</taxon>
        <taxon>Microcoleus</taxon>
        <taxon>Microcoleus asticus</taxon>
    </lineage>
</organism>
<sequence length="127" mass="14727">MFLRTDLFREDFLNFPDASKLQAHQIRLEWKHSWLYQLLVKRLANSGNEMTEYLQNIPGLIIENKTGLGLTATSNEKLFEELIERMIGKYMSANAKKGITYRWIPNHLQDAGGRIAPRSFLKLFALA</sequence>
<accession>A0ABX2CZ42</accession>
<dbReference type="Proteomes" id="UP000702425">
    <property type="component" value="Unassembled WGS sequence"/>
</dbReference>
<reference evidence="1 2" key="1">
    <citation type="journal article" date="2020" name="Sci. Rep.">
        <title>A novel cyanobacterial geosmin producer, revising GeoA distribution and dispersion patterns in Bacteria.</title>
        <authorList>
            <person name="Churro C."/>
            <person name="Semedo-Aguiar A.P."/>
            <person name="Silva A.D."/>
            <person name="Pereira-Leal J.B."/>
            <person name="Leite R.B."/>
        </authorList>
    </citation>
    <scope>NUCLEOTIDE SEQUENCE [LARGE SCALE GENOMIC DNA]</scope>
    <source>
        <strain evidence="1 2">IPMA8</strain>
    </source>
</reference>